<dbReference type="SUPFAM" id="SSF103473">
    <property type="entry name" value="MFS general substrate transporter"/>
    <property type="match status" value="1"/>
</dbReference>
<evidence type="ECO:0000256" key="2">
    <source>
        <dbReference type="ARBA" id="ARBA00022448"/>
    </source>
</evidence>
<feature type="transmembrane region" description="Helical" evidence="6">
    <location>
        <begin position="404"/>
        <end position="427"/>
    </location>
</feature>
<reference evidence="7 8" key="1">
    <citation type="submission" date="2021-03" db="EMBL/GenBank/DDBJ databases">
        <title>Assistant Professor.</title>
        <authorList>
            <person name="Huq M.A."/>
        </authorList>
    </citation>
    <scope>NUCLEOTIDE SEQUENCE [LARGE SCALE GENOMIC DNA]</scope>
    <source>
        <strain evidence="7 8">MAH-29</strain>
    </source>
</reference>
<organism evidence="7 8">
    <name type="scientific">Niastella soli</name>
    <dbReference type="NCBI Taxonomy" id="2821487"/>
    <lineage>
        <taxon>Bacteria</taxon>
        <taxon>Pseudomonadati</taxon>
        <taxon>Bacteroidota</taxon>
        <taxon>Chitinophagia</taxon>
        <taxon>Chitinophagales</taxon>
        <taxon>Chitinophagaceae</taxon>
        <taxon>Niastella</taxon>
    </lineage>
</organism>
<dbReference type="Proteomes" id="UP000677244">
    <property type="component" value="Unassembled WGS sequence"/>
</dbReference>
<feature type="transmembrane region" description="Helical" evidence="6">
    <location>
        <begin position="343"/>
        <end position="363"/>
    </location>
</feature>
<dbReference type="InterPro" id="IPR036259">
    <property type="entry name" value="MFS_trans_sf"/>
</dbReference>
<evidence type="ECO:0000256" key="1">
    <source>
        <dbReference type="ARBA" id="ARBA00004127"/>
    </source>
</evidence>
<name>A0ABS3YM50_9BACT</name>
<feature type="transmembrane region" description="Helical" evidence="6">
    <location>
        <begin position="375"/>
        <end position="397"/>
    </location>
</feature>
<dbReference type="Gene3D" id="1.20.1250.20">
    <property type="entry name" value="MFS general substrate transporter like domains"/>
    <property type="match status" value="1"/>
</dbReference>
<dbReference type="RefSeq" id="WP_209136756.1">
    <property type="nucleotide sequence ID" value="NZ_JAGHKO010000001.1"/>
</dbReference>
<keyword evidence="2" id="KW-0813">Transport</keyword>
<keyword evidence="5 6" id="KW-0472">Membrane</keyword>
<comment type="caution">
    <text evidence="7">The sequence shown here is derived from an EMBL/GenBank/DDBJ whole genome shotgun (WGS) entry which is preliminary data.</text>
</comment>
<evidence type="ECO:0000256" key="3">
    <source>
        <dbReference type="ARBA" id="ARBA00022692"/>
    </source>
</evidence>
<feature type="transmembrane region" description="Helical" evidence="6">
    <location>
        <begin position="494"/>
        <end position="516"/>
    </location>
</feature>
<proteinExistence type="predicted"/>
<feature type="transmembrane region" description="Helical" evidence="6">
    <location>
        <begin position="83"/>
        <end position="103"/>
    </location>
</feature>
<keyword evidence="8" id="KW-1185">Reference proteome</keyword>
<dbReference type="InterPro" id="IPR011701">
    <property type="entry name" value="MFS"/>
</dbReference>
<protein>
    <recommendedName>
        <fullName evidence="9">MFS transporter</fullName>
    </recommendedName>
</protein>
<feature type="transmembrane region" description="Helical" evidence="6">
    <location>
        <begin position="207"/>
        <end position="227"/>
    </location>
</feature>
<feature type="transmembrane region" description="Helical" evidence="6">
    <location>
        <begin position="20"/>
        <end position="42"/>
    </location>
</feature>
<accession>A0ABS3YM50</accession>
<evidence type="ECO:0000256" key="4">
    <source>
        <dbReference type="ARBA" id="ARBA00022989"/>
    </source>
</evidence>
<feature type="transmembrane region" description="Helical" evidence="6">
    <location>
        <begin position="174"/>
        <end position="195"/>
    </location>
</feature>
<feature type="transmembrane region" description="Helical" evidence="6">
    <location>
        <begin position="316"/>
        <end position="334"/>
    </location>
</feature>
<sequence length="525" mass="58365">MEQSIYINNWLNRQVGLVRVSLILILFAAVAQFASFGLIQAHVVSFYGAQQEDISFALQIAYVGIIATLPIQFRLQKHFNTRSYLLIAFIAGIVLNVGCLFTHDLVLFSILRFLTGVITCIVAGCILIVLFTTLPEPNRMLVGVSLFFSLILTCGVLIGIGASWVVLRANWTEIYYGLIALQVMAILLCICIFKARPAMKPYPLYQIDWSGGIIFMFGAAATLYVMVYGPKRYWFADPAIRNTAIFAIVSLTLFLFRQASLKRPLVHLSVFKFGKFIFAIFLMLLFWGIKDSINLIYGYSVMVLGWNSADVVNSGLFNIAGVIVATFIAVKVIMRNKQNLPKLLLFGFAIMFYYHLLVYRHLTPDLSFAELCFPIFVHGFACGLLFVPVSVFCIAAVPQSTGMTGIVICTYTRFIATLNSIAGYYTLQLNYNQQFKESFLSKLTPENGLVTQRQELYKGLFVSKGYTPGEAAGISNMLLAKSLSIQSQLLTLRAIFLIGAIVMALVFAILLTFAVVNKVKAARAG</sequence>
<evidence type="ECO:0000256" key="6">
    <source>
        <dbReference type="SAM" id="Phobius"/>
    </source>
</evidence>
<feature type="transmembrane region" description="Helical" evidence="6">
    <location>
        <begin position="276"/>
        <end position="296"/>
    </location>
</feature>
<dbReference type="PANTHER" id="PTHR23501:SF191">
    <property type="entry name" value="VACUOLAR BASIC AMINO ACID TRANSPORTER 4"/>
    <property type="match status" value="1"/>
</dbReference>
<feature type="transmembrane region" description="Helical" evidence="6">
    <location>
        <begin position="54"/>
        <end position="71"/>
    </location>
</feature>
<dbReference type="Pfam" id="PF07690">
    <property type="entry name" value="MFS_1"/>
    <property type="match status" value="1"/>
</dbReference>
<dbReference type="PANTHER" id="PTHR23501">
    <property type="entry name" value="MAJOR FACILITATOR SUPERFAMILY"/>
    <property type="match status" value="1"/>
</dbReference>
<keyword evidence="3 6" id="KW-0812">Transmembrane</keyword>
<feature type="transmembrane region" description="Helical" evidence="6">
    <location>
        <begin position="239"/>
        <end position="256"/>
    </location>
</feature>
<feature type="transmembrane region" description="Helical" evidence="6">
    <location>
        <begin position="141"/>
        <end position="162"/>
    </location>
</feature>
<evidence type="ECO:0008006" key="9">
    <source>
        <dbReference type="Google" id="ProtNLM"/>
    </source>
</evidence>
<evidence type="ECO:0000256" key="5">
    <source>
        <dbReference type="ARBA" id="ARBA00023136"/>
    </source>
</evidence>
<evidence type="ECO:0000313" key="8">
    <source>
        <dbReference type="Proteomes" id="UP000677244"/>
    </source>
</evidence>
<evidence type="ECO:0000313" key="7">
    <source>
        <dbReference type="EMBL" id="MBO9198672.1"/>
    </source>
</evidence>
<gene>
    <name evidence="7" type="ORF">J7I42_00265</name>
</gene>
<feature type="transmembrane region" description="Helical" evidence="6">
    <location>
        <begin position="109"/>
        <end position="134"/>
    </location>
</feature>
<comment type="subcellular location">
    <subcellularLocation>
        <location evidence="1">Endomembrane system</location>
        <topology evidence="1">Multi-pass membrane protein</topology>
    </subcellularLocation>
</comment>
<keyword evidence="4 6" id="KW-1133">Transmembrane helix</keyword>
<dbReference type="EMBL" id="JAGHKO010000001">
    <property type="protein sequence ID" value="MBO9198672.1"/>
    <property type="molecule type" value="Genomic_DNA"/>
</dbReference>